<evidence type="ECO:0000256" key="4">
    <source>
        <dbReference type="ARBA" id="ARBA00022692"/>
    </source>
</evidence>
<proteinExistence type="inferred from homology"/>
<dbReference type="SUPFAM" id="SSF103481">
    <property type="entry name" value="Multidrug resistance efflux transporter EmrE"/>
    <property type="match status" value="2"/>
</dbReference>
<dbReference type="EMBL" id="BORW01000044">
    <property type="protein sequence ID" value="GIO70047.1"/>
    <property type="molecule type" value="Genomic_DNA"/>
</dbReference>
<comment type="caution">
    <text evidence="9">The sequence shown here is derived from an EMBL/GenBank/DDBJ whole genome shotgun (WGS) entry which is preliminary data.</text>
</comment>
<comment type="similarity">
    <text evidence="2">Belongs to the EamA transporter family.</text>
</comment>
<dbReference type="RefSeq" id="WP_036713602.1">
    <property type="nucleotide sequence ID" value="NZ_BORW01000044.1"/>
</dbReference>
<reference evidence="9 10" key="1">
    <citation type="submission" date="2021-03" db="EMBL/GenBank/DDBJ databases">
        <title>Antimicrobial resistance genes in bacteria isolated from Japanese honey, and their potential for conferring macrolide and lincosamide resistance in the American foulbrood pathogen Paenibacillus larvae.</title>
        <authorList>
            <person name="Okamoto M."/>
            <person name="Kumagai M."/>
            <person name="Kanamori H."/>
            <person name="Takamatsu D."/>
        </authorList>
    </citation>
    <scope>NUCLEOTIDE SEQUENCE [LARGE SCALE GENOMIC DNA]</scope>
    <source>
        <strain evidence="9 10">J21TS3</strain>
    </source>
</reference>
<feature type="transmembrane region" description="Helical" evidence="7">
    <location>
        <begin position="65"/>
        <end position="83"/>
    </location>
</feature>
<evidence type="ECO:0000256" key="6">
    <source>
        <dbReference type="ARBA" id="ARBA00023136"/>
    </source>
</evidence>
<evidence type="ECO:0000259" key="8">
    <source>
        <dbReference type="Pfam" id="PF00892"/>
    </source>
</evidence>
<dbReference type="Pfam" id="PF00892">
    <property type="entry name" value="EamA"/>
    <property type="match status" value="2"/>
</dbReference>
<feature type="transmembrane region" description="Helical" evidence="7">
    <location>
        <begin position="145"/>
        <end position="166"/>
    </location>
</feature>
<organism evidence="9 10">
    <name type="scientific">Paenibacillus cookii</name>
    <dbReference type="NCBI Taxonomy" id="157839"/>
    <lineage>
        <taxon>Bacteria</taxon>
        <taxon>Bacillati</taxon>
        <taxon>Bacillota</taxon>
        <taxon>Bacilli</taxon>
        <taxon>Bacillales</taxon>
        <taxon>Paenibacillaceae</taxon>
        <taxon>Paenibacillus</taxon>
    </lineage>
</organism>
<accession>A0ABQ4M3D7</accession>
<evidence type="ECO:0000313" key="9">
    <source>
        <dbReference type="EMBL" id="GIO70047.1"/>
    </source>
</evidence>
<dbReference type="InterPro" id="IPR037185">
    <property type="entry name" value="EmrE-like"/>
</dbReference>
<evidence type="ECO:0000256" key="2">
    <source>
        <dbReference type="ARBA" id="ARBA00007362"/>
    </source>
</evidence>
<gene>
    <name evidence="9" type="ORF">J21TS3_48680</name>
</gene>
<name>A0ABQ4M3D7_9BACL</name>
<feature type="transmembrane region" description="Helical" evidence="7">
    <location>
        <begin position="36"/>
        <end position="53"/>
    </location>
</feature>
<sequence length="311" mass="33273">MIFVNYLLMCLVFGTTFLAIKVGIDAGAPPFFSAGLRFLLAGSILFAFMVIKRKATFSLLLRKEMFLTGMALTFGTFATLYWAEQHLSSGIAAILSATAPLMVLLLQSALARQRLSVHALAGCLIGSVGVVLLLLPGLTVNFSRLWVIGCISVLVGQVFYSAGTVYSRRVVKRFEDTSPIALNAAQMMYGGGMLLLLALFVEPIDIGPWLAPKAALSLLYLIFAGSMTGHTIFYWLIAKTNPVFPSTWLYVSPLIALCLGAALYGEPISVLSVIGGITIVAGIVAVNLDSLKTLLSKGRPQRSKAGESKAV</sequence>
<dbReference type="InterPro" id="IPR000620">
    <property type="entry name" value="EamA_dom"/>
</dbReference>
<evidence type="ECO:0000256" key="7">
    <source>
        <dbReference type="SAM" id="Phobius"/>
    </source>
</evidence>
<dbReference type="PANTHER" id="PTHR32322:SF18">
    <property type="entry name" value="S-ADENOSYLMETHIONINE_S-ADENOSYLHOMOCYSTEINE TRANSPORTER"/>
    <property type="match status" value="1"/>
</dbReference>
<feature type="transmembrane region" description="Helical" evidence="7">
    <location>
        <begin position="187"/>
        <end position="211"/>
    </location>
</feature>
<feature type="domain" description="EamA" evidence="8">
    <location>
        <begin position="148"/>
        <end position="287"/>
    </location>
</feature>
<protein>
    <submittedName>
        <fullName evidence="9">Transporter</fullName>
    </submittedName>
</protein>
<keyword evidence="10" id="KW-1185">Reference proteome</keyword>
<dbReference type="PANTHER" id="PTHR32322">
    <property type="entry name" value="INNER MEMBRANE TRANSPORTER"/>
    <property type="match status" value="1"/>
</dbReference>
<evidence type="ECO:0000256" key="1">
    <source>
        <dbReference type="ARBA" id="ARBA00004651"/>
    </source>
</evidence>
<keyword evidence="5 7" id="KW-1133">Transmembrane helix</keyword>
<dbReference type="Proteomes" id="UP000680638">
    <property type="component" value="Unassembled WGS sequence"/>
</dbReference>
<feature type="transmembrane region" description="Helical" evidence="7">
    <location>
        <begin position="248"/>
        <end position="264"/>
    </location>
</feature>
<keyword evidence="3" id="KW-1003">Cell membrane</keyword>
<evidence type="ECO:0000256" key="3">
    <source>
        <dbReference type="ARBA" id="ARBA00022475"/>
    </source>
</evidence>
<dbReference type="InterPro" id="IPR050638">
    <property type="entry name" value="AA-Vitamin_Transporters"/>
</dbReference>
<feature type="domain" description="EamA" evidence="8">
    <location>
        <begin position="7"/>
        <end position="134"/>
    </location>
</feature>
<evidence type="ECO:0000256" key="5">
    <source>
        <dbReference type="ARBA" id="ARBA00022989"/>
    </source>
</evidence>
<comment type="subcellular location">
    <subcellularLocation>
        <location evidence="1">Cell membrane</location>
        <topology evidence="1">Multi-pass membrane protein</topology>
    </subcellularLocation>
</comment>
<feature type="transmembrane region" description="Helical" evidence="7">
    <location>
        <begin position="270"/>
        <end position="288"/>
    </location>
</feature>
<keyword evidence="4 7" id="KW-0812">Transmembrane</keyword>
<evidence type="ECO:0000313" key="10">
    <source>
        <dbReference type="Proteomes" id="UP000680638"/>
    </source>
</evidence>
<feature type="transmembrane region" description="Helical" evidence="7">
    <location>
        <begin position="89"/>
        <end position="110"/>
    </location>
</feature>
<keyword evidence="6 7" id="KW-0472">Membrane</keyword>
<feature type="transmembrane region" description="Helical" evidence="7">
    <location>
        <begin position="117"/>
        <end position="139"/>
    </location>
</feature>
<feature type="transmembrane region" description="Helical" evidence="7">
    <location>
        <begin position="217"/>
        <end position="236"/>
    </location>
</feature>